<sequence length="663" mass="76189">MLEQGHFTTVTEDVTGPNGSLDYDVIGHVCKFLATSDIKKCRLVSSSWNYQCTPVLRARTRIRIDLSPGYDDDCERLESWDLSYFTDRINLSPVNIDLFIPSSHSYNLTPLDFSAILLFKNLKSFIVHYPAKLEFLWMKELSTNIVSSSSTTLEELEFEWLEDEASLDFGSLGGIVFTKLVKLRVDSNFFTNGPVQPIGQVLFAAFPNVKDLAMNCFYLAQISKEGLLPNFTRSLSSLSVVGEFDATRLECLLKIPTSLKKLEIGPAESSLKIDHRVDELPTILHQILSKHATTLEELFIHVEWLQGGKNLEWKFPAFPILKKLWIMNCDTFTTIVFETGPGSGCFEPINYPKCFPELEILKIFSHTGKSARVETFLPEKMDRQVVESVRQVDVSIYEYRFRVIEEAAVLEEVKIYLRLLSLFPNTRDSVIQNLERVLVYAGGKNLVSRTNGKKNEKKKKIDEKNTKRKEKMGRREKQGRKNTKREGKKREGGRNKGEKIRSGKEKTGRRKKKGRKNTKREGNKREGGRKKGEKIRSGKEKRGRREKKMRENTNRGGKKREGGKKIKERIRSRKEKNGKEGKKLKKKIRPKKIRSRDNKLRGSKTTDKKTTRAEKNFEGGKTDENEEAGRKMRENQGWLTGKKKTGEAEKLHNGRKKPTENRK</sequence>
<proteinExistence type="predicted"/>
<feature type="compositionally biased region" description="Basic residues" evidence="1">
    <location>
        <begin position="582"/>
        <end position="594"/>
    </location>
</feature>
<gene>
    <name evidence="2" type="ORF">Fcan01_17638</name>
</gene>
<dbReference type="Proteomes" id="UP000198287">
    <property type="component" value="Unassembled WGS sequence"/>
</dbReference>
<protein>
    <submittedName>
        <fullName evidence="2">Uncharacterized protein</fullName>
    </submittedName>
</protein>
<dbReference type="CDD" id="cd09917">
    <property type="entry name" value="F-box_SF"/>
    <property type="match status" value="1"/>
</dbReference>
<feature type="compositionally biased region" description="Basic and acidic residues" evidence="1">
    <location>
        <begin position="519"/>
        <end position="540"/>
    </location>
</feature>
<organism evidence="2 3">
    <name type="scientific">Folsomia candida</name>
    <name type="common">Springtail</name>
    <dbReference type="NCBI Taxonomy" id="158441"/>
    <lineage>
        <taxon>Eukaryota</taxon>
        <taxon>Metazoa</taxon>
        <taxon>Ecdysozoa</taxon>
        <taxon>Arthropoda</taxon>
        <taxon>Hexapoda</taxon>
        <taxon>Collembola</taxon>
        <taxon>Entomobryomorpha</taxon>
        <taxon>Isotomoidea</taxon>
        <taxon>Isotomidae</taxon>
        <taxon>Proisotominae</taxon>
        <taxon>Folsomia</taxon>
    </lineage>
</organism>
<dbReference type="SUPFAM" id="SSF52047">
    <property type="entry name" value="RNI-like"/>
    <property type="match status" value="1"/>
</dbReference>
<dbReference type="AlphaFoldDB" id="A0A226DRF3"/>
<dbReference type="InterPro" id="IPR032675">
    <property type="entry name" value="LRR_dom_sf"/>
</dbReference>
<dbReference type="Gene3D" id="3.80.10.10">
    <property type="entry name" value="Ribonuclease Inhibitor"/>
    <property type="match status" value="1"/>
</dbReference>
<feature type="compositionally biased region" description="Basic and acidic residues" evidence="1">
    <location>
        <begin position="644"/>
        <end position="663"/>
    </location>
</feature>
<comment type="caution">
    <text evidence="2">The sequence shown here is derived from an EMBL/GenBank/DDBJ whole genome shotgun (WGS) entry which is preliminary data.</text>
</comment>
<evidence type="ECO:0000256" key="1">
    <source>
        <dbReference type="SAM" id="MobiDB-lite"/>
    </source>
</evidence>
<keyword evidence="3" id="KW-1185">Reference proteome</keyword>
<feature type="compositionally biased region" description="Basic and acidic residues" evidence="1">
    <location>
        <begin position="548"/>
        <end position="565"/>
    </location>
</feature>
<feature type="region of interest" description="Disordered" evidence="1">
    <location>
        <begin position="447"/>
        <end position="663"/>
    </location>
</feature>
<feature type="compositionally biased region" description="Basic and acidic residues" evidence="1">
    <location>
        <begin position="595"/>
        <end position="634"/>
    </location>
</feature>
<feature type="compositionally biased region" description="Basic and acidic residues" evidence="1">
    <location>
        <begin position="484"/>
        <end position="506"/>
    </location>
</feature>
<accession>A0A226DRF3</accession>
<evidence type="ECO:0000313" key="3">
    <source>
        <dbReference type="Proteomes" id="UP000198287"/>
    </source>
</evidence>
<dbReference type="EMBL" id="LNIX01000013">
    <property type="protein sequence ID" value="OXA47271.1"/>
    <property type="molecule type" value="Genomic_DNA"/>
</dbReference>
<feature type="compositionally biased region" description="Basic residues" evidence="1">
    <location>
        <begin position="507"/>
        <end position="518"/>
    </location>
</feature>
<name>A0A226DRF3_FOLCA</name>
<evidence type="ECO:0000313" key="2">
    <source>
        <dbReference type="EMBL" id="OXA47271.1"/>
    </source>
</evidence>
<feature type="compositionally biased region" description="Basic residues" evidence="1">
    <location>
        <begin position="466"/>
        <end position="483"/>
    </location>
</feature>
<reference evidence="2 3" key="1">
    <citation type="submission" date="2015-12" db="EMBL/GenBank/DDBJ databases">
        <title>The genome of Folsomia candida.</title>
        <authorList>
            <person name="Faddeeva A."/>
            <person name="Derks M.F."/>
            <person name="Anvar Y."/>
            <person name="Smit S."/>
            <person name="Van Straalen N."/>
            <person name="Roelofs D."/>
        </authorList>
    </citation>
    <scope>NUCLEOTIDE SEQUENCE [LARGE SCALE GENOMIC DNA]</scope>
    <source>
        <strain evidence="2 3">VU population</strain>
        <tissue evidence="2">Whole body</tissue>
    </source>
</reference>